<dbReference type="EMBL" id="CP132914">
    <property type="protein sequence ID" value="WMB72993.1"/>
    <property type="molecule type" value="Genomic_DNA"/>
</dbReference>
<organism evidence="2">
    <name type="scientific">Shewanella oncorhynchi</name>
    <dbReference type="NCBI Taxonomy" id="2726434"/>
    <lineage>
        <taxon>Bacteria</taxon>
        <taxon>Pseudomonadati</taxon>
        <taxon>Pseudomonadota</taxon>
        <taxon>Gammaproteobacteria</taxon>
        <taxon>Alteromonadales</taxon>
        <taxon>Shewanellaceae</taxon>
        <taxon>Shewanella</taxon>
    </lineage>
</organism>
<protein>
    <submittedName>
        <fullName evidence="2">Transporter substrate-binding domain-containing protein</fullName>
    </submittedName>
</protein>
<reference evidence="2" key="1">
    <citation type="submission" date="2023-08" db="EMBL/GenBank/DDBJ databases">
        <title>Complete genome sequence of Shewanella oncorhynchi Z-P2, a siderophore putrebactin-producing bacterium.</title>
        <authorList>
            <person name="Zhang Y."/>
        </authorList>
    </citation>
    <scope>NUCLEOTIDE SEQUENCE</scope>
    <source>
        <strain evidence="2">Z-P2</strain>
    </source>
</reference>
<dbReference type="KEGG" id="sog:RA178_21765"/>
<keyword evidence="1" id="KW-0732">Signal</keyword>
<dbReference type="SUPFAM" id="SSF53850">
    <property type="entry name" value="Periplasmic binding protein-like II"/>
    <property type="match status" value="1"/>
</dbReference>
<name>A0AA50KDR2_9GAMM</name>
<dbReference type="Proteomes" id="UP001236800">
    <property type="component" value="Chromosome"/>
</dbReference>
<feature type="signal peptide" evidence="1">
    <location>
        <begin position="1"/>
        <end position="21"/>
    </location>
</feature>
<proteinExistence type="predicted"/>
<sequence>MRRFFATFCLFLAVLPVSVSAAQPIVVNVATSTWEGFANRDKTGYYFELLQRIFPEPEWQLNVQFMPFARSLYLVEHNRTDITLSVYKGDIKKGLLTENMVEVDSIDVAVTAEVAAGWTGIESLSHKKVQAMLAYRYNMLTPVPMYYEESSDMLTMLNSLNAGRIDAVLDYKPNLLTFVPKLKAPQNFVIIQGVLKAETYFVFANTEKGQMLKQHFDLAHKRLIDSGEQDRLYLETIEKRRADGAE</sequence>
<dbReference type="GeneID" id="301341869"/>
<accession>A0AA50KDR2</accession>
<evidence type="ECO:0000256" key="1">
    <source>
        <dbReference type="SAM" id="SignalP"/>
    </source>
</evidence>
<dbReference type="RefSeq" id="WP_219254425.1">
    <property type="nucleotide sequence ID" value="NZ_CP132914.1"/>
</dbReference>
<dbReference type="AlphaFoldDB" id="A0AA50KDR2"/>
<gene>
    <name evidence="2" type="ORF">RA178_21765</name>
</gene>
<dbReference type="Gene3D" id="3.40.190.10">
    <property type="entry name" value="Periplasmic binding protein-like II"/>
    <property type="match status" value="2"/>
</dbReference>
<feature type="chain" id="PRO_5041238520" evidence="1">
    <location>
        <begin position="22"/>
        <end position="246"/>
    </location>
</feature>
<evidence type="ECO:0000313" key="2">
    <source>
        <dbReference type="EMBL" id="WMB72993.1"/>
    </source>
</evidence>